<dbReference type="GO" id="GO:0008083">
    <property type="term" value="F:growth factor activity"/>
    <property type="evidence" value="ECO:0007669"/>
    <property type="project" value="UniProtKB-KW"/>
</dbReference>
<keyword evidence="5" id="KW-0165">Cleavage on pair of basic residues</keyword>
<evidence type="ECO:0000313" key="15">
    <source>
        <dbReference type="RefSeq" id="XP_032805388.1"/>
    </source>
</evidence>
<name>A0AAJ7WQV2_PETMA</name>
<accession>A0AAJ7WQV2</accession>
<feature type="chain" id="PRO_5042550328" evidence="12">
    <location>
        <begin position="28"/>
        <end position="574"/>
    </location>
</feature>
<evidence type="ECO:0000256" key="4">
    <source>
        <dbReference type="ARBA" id="ARBA00022525"/>
    </source>
</evidence>
<evidence type="ECO:0000313" key="14">
    <source>
        <dbReference type="Proteomes" id="UP001318040"/>
    </source>
</evidence>
<feature type="signal peptide" evidence="12">
    <location>
        <begin position="1"/>
        <end position="27"/>
    </location>
</feature>
<proteinExistence type="inferred from homology"/>
<dbReference type="SMART" id="SM00204">
    <property type="entry name" value="TGFB"/>
    <property type="match status" value="1"/>
</dbReference>
<evidence type="ECO:0000256" key="9">
    <source>
        <dbReference type="ARBA" id="ARBA00023180"/>
    </source>
</evidence>
<evidence type="ECO:0000256" key="5">
    <source>
        <dbReference type="ARBA" id="ARBA00022685"/>
    </source>
</evidence>
<dbReference type="GO" id="GO:0007369">
    <property type="term" value="P:gastrulation"/>
    <property type="evidence" value="ECO:0007669"/>
    <property type="project" value="UniProtKB-ARBA"/>
</dbReference>
<dbReference type="Pfam" id="PF00688">
    <property type="entry name" value="TGFb_propeptide"/>
    <property type="match status" value="1"/>
</dbReference>
<reference evidence="15" key="1">
    <citation type="submission" date="2025-08" db="UniProtKB">
        <authorList>
            <consortium name="RefSeq"/>
        </authorList>
    </citation>
    <scope>IDENTIFICATION</scope>
    <source>
        <tissue evidence="15">Sperm</tissue>
    </source>
</reference>
<feature type="region of interest" description="Disordered" evidence="11">
    <location>
        <begin position="347"/>
        <end position="396"/>
    </location>
</feature>
<evidence type="ECO:0000256" key="6">
    <source>
        <dbReference type="ARBA" id="ARBA00022729"/>
    </source>
</evidence>
<dbReference type="InterPro" id="IPR001839">
    <property type="entry name" value="TGF-b_C"/>
</dbReference>
<keyword evidence="8" id="KW-1015">Disulfide bond</keyword>
<evidence type="ECO:0000256" key="8">
    <source>
        <dbReference type="ARBA" id="ARBA00023157"/>
    </source>
</evidence>
<comment type="subcellular location">
    <subcellularLocation>
        <location evidence="1">Secreted</location>
    </subcellularLocation>
</comment>
<evidence type="ECO:0000256" key="3">
    <source>
        <dbReference type="ARBA" id="ARBA00022473"/>
    </source>
</evidence>
<evidence type="ECO:0000256" key="1">
    <source>
        <dbReference type="ARBA" id="ARBA00004613"/>
    </source>
</evidence>
<organism evidence="14 15">
    <name type="scientific">Petromyzon marinus</name>
    <name type="common">Sea lamprey</name>
    <dbReference type="NCBI Taxonomy" id="7757"/>
    <lineage>
        <taxon>Eukaryota</taxon>
        <taxon>Metazoa</taxon>
        <taxon>Chordata</taxon>
        <taxon>Craniata</taxon>
        <taxon>Vertebrata</taxon>
        <taxon>Cyclostomata</taxon>
        <taxon>Hyperoartia</taxon>
        <taxon>Petromyzontiformes</taxon>
        <taxon>Petromyzontidae</taxon>
        <taxon>Petromyzon</taxon>
    </lineage>
</organism>
<protein>
    <submittedName>
        <fullName evidence="15">Nodal homolog isoform X1</fullName>
    </submittedName>
</protein>
<dbReference type="InterPro" id="IPR001111">
    <property type="entry name" value="TGF-b_propeptide"/>
</dbReference>
<evidence type="ECO:0000256" key="2">
    <source>
        <dbReference type="ARBA" id="ARBA00006656"/>
    </source>
</evidence>
<feature type="compositionally biased region" description="Basic and acidic residues" evidence="11">
    <location>
        <begin position="465"/>
        <end position="475"/>
    </location>
</feature>
<evidence type="ECO:0000256" key="11">
    <source>
        <dbReference type="SAM" id="MobiDB-lite"/>
    </source>
</evidence>
<dbReference type="KEGG" id="pmrn:116940160"/>
<dbReference type="InterPro" id="IPR015615">
    <property type="entry name" value="TGF-beta-rel"/>
</dbReference>
<evidence type="ECO:0000256" key="12">
    <source>
        <dbReference type="SAM" id="SignalP"/>
    </source>
</evidence>
<keyword evidence="4" id="KW-0964">Secreted</keyword>
<dbReference type="SUPFAM" id="SSF57501">
    <property type="entry name" value="Cystine-knot cytokines"/>
    <property type="match status" value="1"/>
</dbReference>
<comment type="similarity">
    <text evidence="2 10">Belongs to the TGF-beta family.</text>
</comment>
<evidence type="ECO:0000256" key="7">
    <source>
        <dbReference type="ARBA" id="ARBA00023030"/>
    </source>
</evidence>
<dbReference type="GO" id="GO:0009888">
    <property type="term" value="P:tissue development"/>
    <property type="evidence" value="ECO:0007669"/>
    <property type="project" value="UniProtKB-ARBA"/>
</dbReference>
<dbReference type="AlphaFoldDB" id="A0AAJ7WQV2"/>
<dbReference type="Proteomes" id="UP001318040">
    <property type="component" value="Chromosome 8"/>
</dbReference>
<dbReference type="PANTHER" id="PTHR11848">
    <property type="entry name" value="TGF-BETA FAMILY"/>
    <property type="match status" value="1"/>
</dbReference>
<dbReference type="InterPro" id="IPR017948">
    <property type="entry name" value="TGFb_CS"/>
</dbReference>
<dbReference type="PRINTS" id="PR00669">
    <property type="entry name" value="INHIBINA"/>
</dbReference>
<dbReference type="InterPro" id="IPR029034">
    <property type="entry name" value="Cystine-knot_cytokine"/>
</dbReference>
<feature type="region of interest" description="Disordered" evidence="11">
    <location>
        <begin position="465"/>
        <end position="486"/>
    </location>
</feature>
<keyword evidence="7 10" id="KW-0339">Growth factor</keyword>
<keyword evidence="3" id="KW-0217">Developmental protein</keyword>
<dbReference type="PROSITE" id="PS00250">
    <property type="entry name" value="TGF_BETA_1"/>
    <property type="match status" value="1"/>
</dbReference>
<dbReference type="GO" id="GO:0005615">
    <property type="term" value="C:extracellular space"/>
    <property type="evidence" value="ECO:0007669"/>
    <property type="project" value="TreeGrafter"/>
</dbReference>
<dbReference type="Gene3D" id="2.10.90.10">
    <property type="entry name" value="Cystine-knot cytokines"/>
    <property type="match status" value="1"/>
</dbReference>
<dbReference type="RefSeq" id="XP_032805388.1">
    <property type="nucleotide sequence ID" value="XM_032949497.1"/>
</dbReference>
<keyword evidence="14" id="KW-1185">Reference proteome</keyword>
<dbReference type="GO" id="GO:0005125">
    <property type="term" value="F:cytokine activity"/>
    <property type="evidence" value="ECO:0007669"/>
    <property type="project" value="TreeGrafter"/>
</dbReference>
<evidence type="ECO:0000259" key="13">
    <source>
        <dbReference type="PROSITE" id="PS51362"/>
    </source>
</evidence>
<gene>
    <name evidence="15" type="primary">LOC116940160</name>
</gene>
<dbReference type="PANTHER" id="PTHR11848:SF159">
    <property type="entry name" value="NODAL HOMOLOG"/>
    <property type="match status" value="1"/>
</dbReference>
<dbReference type="PROSITE" id="PS51362">
    <property type="entry name" value="TGF_BETA_2"/>
    <property type="match status" value="1"/>
</dbReference>
<evidence type="ECO:0000256" key="10">
    <source>
        <dbReference type="RuleBase" id="RU000354"/>
    </source>
</evidence>
<keyword evidence="6 12" id="KW-0732">Signal</keyword>
<sequence length="574" mass="61439">MVPHDQSIHIVSLAILLWCCIAAPSDAGEFEGLMSGVQMGLLANPSVRLKAMQNVGGTAPRHAHPHSPLRPPGYMLELYRKLRSDKRLGVTPAETALPRNSDTIRSIPAKGRQETPRGWRLNFDLSSVPGDETLQFAEIRFRPPPRAQDGSTGRGPACSVEIYHTSPSVFGEEPADQLVGSFTTPKFHCGGGGMAAAAAAAWRIVDFTEDLRKWLHHRHLTAILRRYLLLAVPASRDWAGGHARNGEGPGDTERIFLTADGHRGLEAAGGGVDAVRSPPHPARARDNFTDAGARPHRRWMSRQGEEPATMVVFSRLDEAEGGRGSVSLLHHTVGHAPLFSDEWSAPARGASPLADEAPSGSRRHKRNGHGGGAANAAVHGRKDGLRGGHGGQRGRAVAGEPWCHRVDFYMSFEQIGWDAWVIQPKRFNAYRCEGPCPSPVELAEVLQARQGATAVLHSHAPELAEHPLPRGEHRTGHAPPRHGGGGVRVPLTAGGGGGASACGNLCPTEDVTEEVGSTVLCCSRLHRAPARVSVRSATLSSRSLPPGVFIFPFCFYSSTANPCPSRGWGGGLRC</sequence>
<feature type="domain" description="TGF-beta family profile" evidence="13">
    <location>
        <begin position="392"/>
        <end position="440"/>
    </location>
</feature>
<dbReference type="Pfam" id="PF00019">
    <property type="entry name" value="TGF_beta"/>
    <property type="match status" value="1"/>
</dbReference>
<keyword evidence="9" id="KW-0325">Glycoprotein</keyword>